<reference evidence="3 4" key="1">
    <citation type="submission" date="2018-04" db="EMBL/GenBank/DDBJ databases">
        <title>Genomic Encyclopedia of Type Strains, Phase IV (KMG-IV): sequencing the most valuable type-strain genomes for metagenomic binning, comparative biology and taxonomic classification.</title>
        <authorList>
            <person name="Goeker M."/>
        </authorList>
    </citation>
    <scope>NUCLEOTIDE SEQUENCE [LARGE SCALE GENOMIC DNA]</scope>
    <source>
        <strain evidence="3 4">DSM 10065</strain>
    </source>
</reference>
<evidence type="ECO:0000259" key="2">
    <source>
        <dbReference type="Pfam" id="PF09084"/>
    </source>
</evidence>
<dbReference type="Gene3D" id="3.40.190.10">
    <property type="entry name" value="Periplasmic binding protein-like II"/>
    <property type="match status" value="2"/>
</dbReference>
<dbReference type="EMBL" id="QEKO01000004">
    <property type="protein sequence ID" value="PVY61187.1"/>
    <property type="molecule type" value="Genomic_DNA"/>
</dbReference>
<evidence type="ECO:0000256" key="1">
    <source>
        <dbReference type="SAM" id="SignalP"/>
    </source>
</evidence>
<proteinExistence type="predicted"/>
<protein>
    <submittedName>
        <fullName evidence="3">NitT/TauT family transport system substrate-binding protein</fullName>
    </submittedName>
</protein>
<comment type="caution">
    <text evidence="3">The sequence shown here is derived from an EMBL/GenBank/DDBJ whole genome shotgun (WGS) entry which is preliminary data.</text>
</comment>
<evidence type="ECO:0000313" key="3">
    <source>
        <dbReference type="EMBL" id="PVY61187.1"/>
    </source>
</evidence>
<dbReference type="InterPro" id="IPR027939">
    <property type="entry name" value="NMT1/THI5"/>
</dbReference>
<dbReference type="Proteomes" id="UP000246145">
    <property type="component" value="Unassembled WGS sequence"/>
</dbReference>
<accession>A0A2U1CJI9</accession>
<gene>
    <name evidence="3" type="ORF">C7440_2737</name>
</gene>
<evidence type="ECO:0000313" key="4">
    <source>
        <dbReference type="Proteomes" id="UP000246145"/>
    </source>
</evidence>
<dbReference type="SUPFAM" id="SSF53850">
    <property type="entry name" value="Periplasmic binding protein-like II"/>
    <property type="match status" value="1"/>
</dbReference>
<feature type="signal peptide" evidence="1">
    <location>
        <begin position="1"/>
        <end position="26"/>
    </location>
</feature>
<dbReference type="PANTHER" id="PTHR31528:SF3">
    <property type="entry name" value="THIAMINE BIOSYNTHESIS PROTEIN HI_0357-RELATED"/>
    <property type="match status" value="1"/>
</dbReference>
<dbReference type="STRING" id="1231391.GCA_000308195_01080"/>
<dbReference type="InterPro" id="IPR015168">
    <property type="entry name" value="SsuA/THI5"/>
</dbReference>
<keyword evidence="1" id="KW-0732">Signal</keyword>
<sequence length="335" mass="36236">MRTRLSVVLPAISAALFLASGTGAVAAESINLMLNWTPTADHAPLYYAKAQGWYKDAGIELNIEAGKGSALSAQRVGSGGAQFGISDFPTALQAVGKGAELKAVMAIYANSPQGFYWLKSSGIEGPKEFPSHKIGNPPGDASRLMWPAFAKKIGIDPASVRFVNLSPQAKVGALKSKSVDIISDFYNEHDLKVREFGDDLGFIAWRDAGLNMYGNSLFVNSEYLASKPEAVKTFASITQRAYQACVKDFEPCLEALIASVSGLSPDNQRDQWGRIKDLMRDQTTTTVALGAFDGERVQADYDLVKSLIGLDKDFDPATMFTNDYLDKNVRMPAAQ</sequence>
<feature type="domain" description="SsuA/THI5-like" evidence="2">
    <location>
        <begin position="40"/>
        <end position="248"/>
    </location>
</feature>
<dbReference type="AlphaFoldDB" id="A0A2U1CJI9"/>
<name>A0A2U1CJI9_9BURK</name>
<feature type="chain" id="PRO_5015761920" evidence="1">
    <location>
        <begin position="27"/>
        <end position="335"/>
    </location>
</feature>
<dbReference type="GO" id="GO:0009228">
    <property type="term" value="P:thiamine biosynthetic process"/>
    <property type="evidence" value="ECO:0007669"/>
    <property type="project" value="InterPro"/>
</dbReference>
<dbReference type="Pfam" id="PF09084">
    <property type="entry name" value="NMT1"/>
    <property type="match status" value="1"/>
</dbReference>
<organism evidence="3 4">
    <name type="scientific">Pusillimonas noertemannii</name>
    <dbReference type="NCBI Taxonomy" id="305977"/>
    <lineage>
        <taxon>Bacteria</taxon>
        <taxon>Pseudomonadati</taxon>
        <taxon>Pseudomonadota</taxon>
        <taxon>Betaproteobacteria</taxon>
        <taxon>Burkholderiales</taxon>
        <taxon>Alcaligenaceae</taxon>
        <taxon>Pusillimonas</taxon>
    </lineage>
</organism>
<dbReference type="RefSeq" id="WP_180064395.1">
    <property type="nucleotide sequence ID" value="NZ_JACCEX010000004.1"/>
</dbReference>
<dbReference type="PANTHER" id="PTHR31528">
    <property type="entry name" value="4-AMINO-5-HYDROXYMETHYL-2-METHYLPYRIMIDINE PHOSPHATE SYNTHASE THI11-RELATED"/>
    <property type="match status" value="1"/>
</dbReference>
<keyword evidence="4" id="KW-1185">Reference proteome</keyword>